<protein>
    <submittedName>
        <fullName evidence="1">Uncharacterized protein</fullName>
    </submittedName>
</protein>
<dbReference type="EMBL" id="KI392812">
    <property type="protein sequence ID" value="ERN10602.1"/>
    <property type="molecule type" value="Genomic_DNA"/>
</dbReference>
<dbReference type="Proteomes" id="UP000017836">
    <property type="component" value="Unassembled WGS sequence"/>
</dbReference>
<gene>
    <name evidence="1" type="ORF">AMTR_s00028p00146480</name>
</gene>
<dbReference type="HOGENOM" id="CLU_2200472_0_0_1"/>
<keyword evidence="2" id="KW-1185">Reference proteome</keyword>
<reference evidence="2" key="1">
    <citation type="journal article" date="2013" name="Science">
        <title>The Amborella genome and the evolution of flowering plants.</title>
        <authorList>
            <consortium name="Amborella Genome Project"/>
        </authorList>
    </citation>
    <scope>NUCLEOTIDE SEQUENCE [LARGE SCALE GENOMIC DNA]</scope>
</reference>
<accession>W1PKQ9</accession>
<dbReference type="AlphaFoldDB" id="W1PKQ9"/>
<evidence type="ECO:0000313" key="2">
    <source>
        <dbReference type="Proteomes" id="UP000017836"/>
    </source>
</evidence>
<sequence length="108" mass="11775">MPKYFIYRNHPQSTVECSHSSSVYSNMMNIITMNLADQVGLNNASNQVEAEAGEKLAEIDNTTSQPPETYTAATPTIQWPETYAAATPAIHPPETSSPNKMKGVGVFI</sequence>
<evidence type="ECO:0000313" key="1">
    <source>
        <dbReference type="EMBL" id="ERN10602.1"/>
    </source>
</evidence>
<organism evidence="1 2">
    <name type="scientific">Amborella trichopoda</name>
    <dbReference type="NCBI Taxonomy" id="13333"/>
    <lineage>
        <taxon>Eukaryota</taxon>
        <taxon>Viridiplantae</taxon>
        <taxon>Streptophyta</taxon>
        <taxon>Embryophyta</taxon>
        <taxon>Tracheophyta</taxon>
        <taxon>Spermatophyta</taxon>
        <taxon>Magnoliopsida</taxon>
        <taxon>Amborellales</taxon>
        <taxon>Amborellaceae</taxon>
        <taxon>Amborella</taxon>
    </lineage>
</organism>
<name>W1PKQ9_AMBTC</name>
<proteinExistence type="predicted"/>
<dbReference type="Gramene" id="ERN10602">
    <property type="protein sequence ID" value="ERN10602"/>
    <property type="gene ID" value="AMTR_s00028p00146480"/>
</dbReference>